<keyword evidence="2" id="KW-1185">Reference proteome</keyword>
<reference evidence="1 2" key="1">
    <citation type="submission" date="2021-03" db="EMBL/GenBank/DDBJ databases">
        <title>Genomic Encyclopedia of Type Strains, Phase IV (KMG-IV): sequencing the most valuable type-strain genomes for metagenomic binning, comparative biology and taxonomic classification.</title>
        <authorList>
            <person name="Goeker M."/>
        </authorList>
    </citation>
    <scope>NUCLEOTIDE SEQUENCE [LARGE SCALE GENOMIC DNA]</scope>
    <source>
        <strain evidence="1 2">DSM 28650</strain>
    </source>
</reference>
<comment type="caution">
    <text evidence="1">The sequence shown here is derived from an EMBL/GenBank/DDBJ whole genome shotgun (WGS) entry which is preliminary data.</text>
</comment>
<name>A0ABS4K7Y5_9CLOT</name>
<dbReference type="Proteomes" id="UP001519308">
    <property type="component" value="Unassembled WGS sequence"/>
</dbReference>
<gene>
    <name evidence="1" type="ORF">J2Z44_003716</name>
</gene>
<protein>
    <submittedName>
        <fullName evidence="1">Uncharacterized protein</fullName>
    </submittedName>
</protein>
<evidence type="ECO:0000313" key="2">
    <source>
        <dbReference type="Proteomes" id="UP001519308"/>
    </source>
</evidence>
<dbReference type="RefSeq" id="WP_021284750.1">
    <property type="nucleotide sequence ID" value="NZ_JAGGLL010000040.1"/>
</dbReference>
<organism evidence="1 2">
    <name type="scientific">Clostridium punense</name>
    <dbReference type="NCBI Taxonomy" id="1054297"/>
    <lineage>
        <taxon>Bacteria</taxon>
        <taxon>Bacillati</taxon>
        <taxon>Bacillota</taxon>
        <taxon>Clostridia</taxon>
        <taxon>Eubacteriales</taxon>
        <taxon>Clostridiaceae</taxon>
        <taxon>Clostridium</taxon>
    </lineage>
</organism>
<sequence length="71" mass="8316">MPWQMKLEFLINKPIGVSFANGQGTSGILCSVENGQIYLLEYLYHTQFALKHYAFDEIQDIHPFPKCYNRF</sequence>
<accession>A0ABS4K7Y5</accession>
<proteinExistence type="predicted"/>
<evidence type="ECO:0000313" key="1">
    <source>
        <dbReference type="EMBL" id="MBP2023874.1"/>
    </source>
</evidence>
<dbReference type="EMBL" id="JAGGLL010000040">
    <property type="protein sequence ID" value="MBP2023874.1"/>
    <property type="molecule type" value="Genomic_DNA"/>
</dbReference>